<dbReference type="OrthoDB" id="1935929at2759"/>
<feature type="domain" description="RNase H type-1" evidence="1">
    <location>
        <begin position="46"/>
        <end position="114"/>
    </location>
</feature>
<dbReference type="EMBL" id="KZ667073">
    <property type="protein sequence ID" value="PPR92463.1"/>
    <property type="molecule type" value="Genomic_DNA"/>
</dbReference>
<reference evidence="2 3" key="1">
    <citation type="submission" date="2015-01" db="EMBL/GenBank/DDBJ databases">
        <title>Genome of allotetraploid Gossypium barbadense reveals genomic plasticity and fiber elongation in cotton evolution.</title>
        <authorList>
            <person name="Chen X."/>
            <person name="Liu X."/>
            <person name="Zhao B."/>
            <person name="Zheng H."/>
            <person name="Hu Y."/>
            <person name="Lu G."/>
            <person name="Yang C."/>
            <person name="Chen J."/>
            <person name="Shan C."/>
            <person name="Zhang L."/>
            <person name="Zhou Y."/>
            <person name="Wang L."/>
            <person name="Guo W."/>
            <person name="Bai Y."/>
            <person name="Ruan J."/>
            <person name="Shangguan X."/>
            <person name="Mao Y."/>
            <person name="Jiang J."/>
            <person name="Zhu Y."/>
            <person name="Lei J."/>
            <person name="Kang H."/>
            <person name="Chen S."/>
            <person name="He X."/>
            <person name="Wang R."/>
            <person name="Wang Y."/>
            <person name="Chen J."/>
            <person name="Wang L."/>
            <person name="Yu S."/>
            <person name="Wang B."/>
            <person name="Wei J."/>
            <person name="Song S."/>
            <person name="Lu X."/>
            <person name="Gao Z."/>
            <person name="Gu W."/>
            <person name="Deng X."/>
            <person name="Ma D."/>
            <person name="Wang S."/>
            <person name="Liang W."/>
            <person name="Fang L."/>
            <person name="Cai C."/>
            <person name="Zhu X."/>
            <person name="Zhou B."/>
            <person name="Zhang Y."/>
            <person name="Chen Z."/>
            <person name="Xu S."/>
            <person name="Zhu R."/>
            <person name="Wang S."/>
            <person name="Zhang T."/>
            <person name="Zhao G."/>
        </authorList>
    </citation>
    <scope>NUCLEOTIDE SEQUENCE [LARGE SCALE GENOMIC DNA]</scope>
    <source>
        <strain evidence="3">cv. Xinhai21</strain>
        <tissue evidence="2">Leaf</tissue>
    </source>
</reference>
<name>A0A2P5WN00_GOSBA</name>
<dbReference type="Proteomes" id="UP000239757">
    <property type="component" value="Unassembled WGS sequence"/>
</dbReference>
<accession>A0A2P5WN00</accession>
<organism evidence="2 3">
    <name type="scientific">Gossypium barbadense</name>
    <name type="common">Sea Island cotton</name>
    <name type="synonym">Hibiscus barbadensis</name>
    <dbReference type="NCBI Taxonomy" id="3634"/>
    <lineage>
        <taxon>Eukaryota</taxon>
        <taxon>Viridiplantae</taxon>
        <taxon>Streptophyta</taxon>
        <taxon>Embryophyta</taxon>
        <taxon>Tracheophyta</taxon>
        <taxon>Spermatophyta</taxon>
        <taxon>Magnoliopsida</taxon>
        <taxon>eudicotyledons</taxon>
        <taxon>Gunneridae</taxon>
        <taxon>Pentapetalae</taxon>
        <taxon>rosids</taxon>
        <taxon>malvids</taxon>
        <taxon>Malvales</taxon>
        <taxon>Malvaceae</taxon>
        <taxon>Malvoideae</taxon>
        <taxon>Gossypium</taxon>
    </lineage>
</organism>
<dbReference type="InterPro" id="IPR052929">
    <property type="entry name" value="RNase_H-like_EbsB-rel"/>
</dbReference>
<dbReference type="GO" id="GO:0004523">
    <property type="term" value="F:RNA-DNA hybrid ribonuclease activity"/>
    <property type="evidence" value="ECO:0007669"/>
    <property type="project" value="InterPro"/>
</dbReference>
<evidence type="ECO:0000259" key="1">
    <source>
        <dbReference type="Pfam" id="PF13456"/>
    </source>
</evidence>
<dbReference type="AlphaFoldDB" id="A0A2P5WN00"/>
<dbReference type="InterPro" id="IPR002156">
    <property type="entry name" value="RNaseH_domain"/>
</dbReference>
<gene>
    <name evidence="2" type="ORF">GOBAR_AA28211</name>
</gene>
<dbReference type="PANTHER" id="PTHR47074:SF61">
    <property type="entry name" value="RNASE H TYPE-1 DOMAIN-CONTAINING PROTEIN"/>
    <property type="match status" value="1"/>
</dbReference>
<dbReference type="GO" id="GO:0003676">
    <property type="term" value="F:nucleic acid binding"/>
    <property type="evidence" value="ECO:0007669"/>
    <property type="project" value="InterPro"/>
</dbReference>
<dbReference type="CDD" id="cd06222">
    <property type="entry name" value="RNase_H_like"/>
    <property type="match status" value="1"/>
</dbReference>
<dbReference type="PANTHER" id="PTHR47074">
    <property type="entry name" value="BNAC02G40300D PROTEIN"/>
    <property type="match status" value="1"/>
</dbReference>
<dbReference type="Gene3D" id="3.30.420.10">
    <property type="entry name" value="Ribonuclease H-like superfamily/Ribonuclease H"/>
    <property type="match status" value="1"/>
</dbReference>
<evidence type="ECO:0000313" key="3">
    <source>
        <dbReference type="Proteomes" id="UP000239757"/>
    </source>
</evidence>
<evidence type="ECO:0000313" key="2">
    <source>
        <dbReference type="EMBL" id="PPR92463.1"/>
    </source>
</evidence>
<dbReference type="Pfam" id="PF13456">
    <property type="entry name" value="RVT_3"/>
    <property type="match status" value="1"/>
</dbReference>
<dbReference type="InterPro" id="IPR044730">
    <property type="entry name" value="RNase_H-like_dom_plant"/>
</dbReference>
<sequence length="114" mass="12886">MKSRTQVGEFVLNYLKELEGLNLLVSERRIPTVRWVAPIGSRVKINFDATFNRHKRESFFGLVVRNEKAEVICSSAILNVNIPSVFAAEVRACLQALDLGLQLRLREVEVEGDS</sequence>
<dbReference type="InterPro" id="IPR036397">
    <property type="entry name" value="RNaseH_sf"/>
</dbReference>
<protein>
    <recommendedName>
        <fullName evidence="1">RNase H type-1 domain-containing protein</fullName>
    </recommendedName>
</protein>
<proteinExistence type="predicted"/>